<comment type="caution">
    <text evidence="2">The sequence shown here is derived from an EMBL/GenBank/DDBJ whole genome shotgun (WGS) entry which is preliminary data.</text>
</comment>
<organism evidence="2 3">
    <name type="scientific">Batillaria attramentaria</name>
    <dbReference type="NCBI Taxonomy" id="370345"/>
    <lineage>
        <taxon>Eukaryota</taxon>
        <taxon>Metazoa</taxon>
        <taxon>Spiralia</taxon>
        <taxon>Lophotrochozoa</taxon>
        <taxon>Mollusca</taxon>
        <taxon>Gastropoda</taxon>
        <taxon>Caenogastropoda</taxon>
        <taxon>Sorbeoconcha</taxon>
        <taxon>Cerithioidea</taxon>
        <taxon>Batillariidae</taxon>
        <taxon>Batillaria</taxon>
    </lineage>
</organism>
<keyword evidence="3" id="KW-1185">Reference proteome</keyword>
<feature type="region of interest" description="Disordered" evidence="1">
    <location>
        <begin position="45"/>
        <end position="92"/>
    </location>
</feature>
<dbReference type="EMBL" id="JACVVK020000182">
    <property type="protein sequence ID" value="KAK7486241.1"/>
    <property type="molecule type" value="Genomic_DNA"/>
</dbReference>
<accession>A0ABD0KGS8</accession>
<sequence>MKVVLKTFNVEADPSTGGCEKAVQSAFPPPVISAIDHRLGDMKRMSGQCEQNLDSHSSRSLRRPNAGVQRRMETTGKSRNSPGSKADCLDTTPNDCLPVEGRKQAITASADTALFPRAEAITTCNSRSVIRSPTQHGYSPTDEFLIERDQTTRVPCPDKLQLGQYYGLSFSGNGDEPRLKSQIQAQTLRSLRCLGVAVIPSLPSVAVTSEDDQTPGAKNNSNTKNIDTTSTPLNHQLPCNSQHTSDFINAASTSHAAVHYLARVDMVCD</sequence>
<evidence type="ECO:0000256" key="1">
    <source>
        <dbReference type="SAM" id="MobiDB-lite"/>
    </source>
</evidence>
<name>A0ABD0KGS8_9CAEN</name>
<gene>
    <name evidence="2" type="ORF">BaRGS_00022564</name>
</gene>
<dbReference type="Proteomes" id="UP001519460">
    <property type="component" value="Unassembled WGS sequence"/>
</dbReference>
<feature type="region of interest" description="Disordered" evidence="1">
    <location>
        <begin position="207"/>
        <end position="232"/>
    </location>
</feature>
<evidence type="ECO:0000313" key="3">
    <source>
        <dbReference type="Proteomes" id="UP001519460"/>
    </source>
</evidence>
<proteinExistence type="predicted"/>
<evidence type="ECO:0000313" key="2">
    <source>
        <dbReference type="EMBL" id="KAK7486241.1"/>
    </source>
</evidence>
<feature type="compositionally biased region" description="Polar residues" evidence="1">
    <location>
        <begin position="216"/>
        <end position="232"/>
    </location>
</feature>
<dbReference type="AlphaFoldDB" id="A0ABD0KGS8"/>
<protein>
    <submittedName>
        <fullName evidence="2">Uncharacterized protein</fullName>
    </submittedName>
</protein>
<reference evidence="2 3" key="1">
    <citation type="journal article" date="2023" name="Sci. Data">
        <title>Genome assembly of the Korean intertidal mud-creeper Batillaria attramentaria.</title>
        <authorList>
            <person name="Patra A.K."/>
            <person name="Ho P.T."/>
            <person name="Jun S."/>
            <person name="Lee S.J."/>
            <person name="Kim Y."/>
            <person name="Won Y.J."/>
        </authorList>
    </citation>
    <scope>NUCLEOTIDE SEQUENCE [LARGE SCALE GENOMIC DNA]</scope>
    <source>
        <strain evidence="2">Wonlab-2016</strain>
    </source>
</reference>